<reference evidence="2 3" key="1">
    <citation type="journal article" date="2015" name="Nature">
        <title>rRNA introns, odd ribosomes, and small enigmatic genomes across a large radiation of phyla.</title>
        <authorList>
            <person name="Brown C.T."/>
            <person name="Hug L.A."/>
            <person name="Thomas B.C."/>
            <person name="Sharon I."/>
            <person name="Castelle C.J."/>
            <person name="Singh A."/>
            <person name="Wilkins M.J."/>
            <person name="Williams K.H."/>
            <person name="Banfield J.F."/>
        </authorList>
    </citation>
    <scope>NUCLEOTIDE SEQUENCE [LARGE SCALE GENOMIC DNA]</scope>
</reference>
<dbReference type="KEGG" id="bbgw:UT28_C0001G0059"/>
<dbReference type="AlphaFoldDB" id="A0A0G4B382"/>
<sequence length="240" mass="27062">MKIKVIKTKKILANQLSTDQFLNEYIKTIKDNSIIVITSKIISLMENRIASKELDKEFLIKDEADHISAKRNCNNRLLTIKHNAFISGAGIDESNGNGDYILLPKNPQNTAKKIYEYLSKKYNKTDFGVIITDSRSLPLRCGVLGVAIGFYGFSPLKSYIGKEDIFGRKLQFERVNIVDGLAVTAVLAMGEGSEQTPLAIIEDADFVTFNKNKPSKKDLDEFYVSLADDIFSELYQDFKR</sequence>
<gene>
    <name evidence="2" type="ORF">UT28_C0001G0059</name>
</gene>
<dbReference type="SUPFAM" id="SSF144010">
    <property type="entry name" value="CofE-like"/>
    <property type="match status" value="1"/>
</dbReference>
<dbReference type="PANTHER" id="PTHR47917:SF1">
    <property type="entry name" value="COENZYME F420:L-GLUTAMATE LIGASE"/>
    <property type="match status" value="1"/>
</dbReference>
<dbReference type="InterPro" id="IPR002847">
    <property type="entry name" value="F420-0_gamma-glut_ligase-dom"/>
</dbReference>
<evidence type="ECO:0000259" key="1">
    <source>
        <dbReference type="Pfam" id="PF01996"/>
    </source>
</evidence>
<name>A0A0G4B382_9BACT</name>
<proteinExistence type="predicted"/>
<feature type="domain" description="Coenzyme F420:L-glutamate ligase-like" evidence="1">
    <location>
        <begin position="64"/>
        <end position="202"/>
    </location>
</feature>
<dbReference type="Gene3D" id="3.30.1330.100">
    <property type="entry name" value="CofE-like"/>
    <property type="match status" value="1"/>
</dbReference>
<dbReference type="EMBL" id="CP011213">
    <property type="protein sequence ID" value="AKM81878.1"/>
    <property type="molecule type" value="Genomic_DNA"/>
</dbReference>
<accession>A0A0G4B382</accession>
<evidence type="ECO:0000313" key="3">
    <source>
        <dbReference type="Proteomes" id="UP000035648"/>
    </source>
</evidence>
<evidence type="ECO:0000313" key="2">
    <source>
        <dbReference type="EMBL" id="AKM81878.1"/>
    </source>
</evidence>
<dbReference type="Proteomes" id="UP000035648">
    <property type="component" value="Chromosome"/>
</dbReference>
<organism evidence="2 3">
    <name type="scientific">Berkelbacteria bacterium GW2011_GWE1_39_12</name>
    <dbReference type="NCBI Taxonomy" id="1618337"/>
    <lineage>
        <taxon>Bacteria</taxon>
        <taxon>Candidatus Berkelbacteria</taxon>
    </lineage>
</organism>
<dbReference type="STRING" id="1618337.UT28_C0001G0059"/>
<dbReference type="PANTHER" id="PTHR47917">
    <property type="match status" value="1"/>
</dbReference>
<protein>
    <recommendedName>
        <fullName evidence="1">Coenzyme F420:L-glutamate ligase-like domain-containing protein</fullName>
    </recommendedName>
</protein>
<dbReference type="Pfam" id="PF01996">
    <property type="entry name" value="F420_ligase"/>
    <property type="match status" value="1"/>
</dbReference>